<dbReference type="SUPFAM" id="SSF55961">
    <property type="entry name" value="Bet v1-like"/>
    <property type="match status" value="1"/>
</dbReference>
<dbReference type="Proteomes" id="UP000765845">
    <property type="component" value="Unassembled WGS sequence"/>
</dbReference>
<dbReference type="CDD" id="cd07821">
    <property type="entry name" value="PYR_PYL_RCAR_like"/>
    <property type="match status" value="1"/>
</dbReference>
<comment type="caution">
    <text evidence="1">The sequence shown here is derived from an EMBL/GenBank/DDBJ whole genome shotgun (WGS) entry which is preliminary data.</text>
</comment>
<proteinExistence type="predicted"/>
<evidence type="ECO:0000313" key="1">
    <source>
        <dbReference type="EMBL" id="NKI17956.1"/>
    </source>
</evidence>
<organism evidence="1 2">
    <name type="scientific">Spongiibacter thalassae</name>
    <dbReference type="NCBI Taxonomy" id="2721624"/>
    <lineage>
        <taxon>Bacteria</taxon>
        <taxon>Pseudomonadati</taxon>
        <taxon>Pseudomonadota</taxon>
        <taxon>Gammaproteobacteria</taxon>
        <taxon>Cellvibrionales</taxon>
        <taxon>Spongiibacteraceae</taxon>
        <taxon>Spongiibacter</taxon>
    </lineage>
</organism>
<dbReference type="InterPro" id="IPR019587">
    <property type="entry name" value="Polyketide_cyclase/dehydratase"/>
</dbReference>
<name>A0ABX1GGA8_9GAMM</name>
<dbReference type="InterPro" id="IPR023393">
    <property type="entry name" value="START-like_dom_sf"/>
</dbReference>
<dbReference type="Pfam" id="PF10604">
    <property type="entry name" value="Polyketide_cyc2"/>
    <property type="match status" value="1"/>
</dbReference>
<dbReference type="Gene3D" id="3.30.530.20">
    <property type="match status" value="1"/>
</dbReference>
<gene>
    <name evidence="1" type="ORF">HCU74_11115</name>
</gene>
<dbReference type="RefSeq" id="WP_168450475.1">
    <property type="nucleotide sequence ID" value="NZ_JAAWWK010000003.1"/>
</dbReference>
<dbReference type="EMBL" id="JAAWWK010000003">
    <property type="protein sequence ID" value="NKI17956.1"/>
    <property type="molecule type" value="Genomic_DNA"/>
</dbReference>
<evidence type="ECO:0000313" key="2">
    <source>
        <dbReference type="Proteomes" id="UP000765845"/>
    </source>
</evidence>
<sequence length="142" mass="15837">MMIEVHVTRQWNIPASQVWALVADFGDISWADGIDRVEVVGEGVGMARHIYMGDMPPIEEVLTSQNPEEMTFSYDIPRGIPMPLADYSANAKITALSPTRCQVDWYGRARPEGMTDDDATAMLQGTYDMLLGWIARRLGVTD</sequence>
<reference evidence="1 2" key="1">
    <citation type="submission" date="2020-04" db="EMBL/GenBank/DDBJ databases">
        <authorList>
            <person name="Yoon J."/>
        </authorList>
    </citation>
    <scope>NUCLEOTIDE SEQUENCE [LARGE SCALE GENOMIC DNA]</scope>
    <source>
        <strain evidence="1 2">KMU-166</strain>
    </source>
</reference>
<protein>
    <submittedName>
        <fullName evidence="1">SRPBCC family protein</fullName>
    </submittedName>
</protein>
<keyword evidence="2" id="KW-1185">Reference proteome</keyword>
<accession>A0ABX1GGA8</accession>